<dbReference type="EMBL" id="SMYL01000009">
    <property type="protein sequence ID" value="TDK63547.1"/>
    <property type="molecule type" value="Genomic_DNA"/>
</dbReference>
<protein>
    <submittedName>
        <fullName evidence="1">P22 coat-protein 5 family protein</fullName>
    </submittedName>
</protein>
<evidence type="ECO:0000313" key="1">
    <source>
        <dbReference type="EMBL" id="TDK63547.1"/>
    </source>
</evidence>
<organism evidence="1 2">
    <name type="scientific">Sapientia aquatica</name>
    <dbReference type="NCBI Taxonomy" id="1549640"/>
    <lineage>
        <taxon>Bacteria</taxon>
        <taxon>Pseudomonadati</taxon>
        <taxon>Pseudomonadota</taxon>
        <taxon>Betaproteobacteria</taxon>
        <taxon>Burkholderiales</taxon>
        <taxon>Oxalobacteraceae</taxon>
        <taxon>Sapientia</taxon>
    </lineage>
</organism>
<dbReference type="Proteomes" id="UP000294829">
    <property type="component" value="Unassembled WGS sequence"/>
</dbReference>
<sequence>MAASAGNNTLTGLIPVIYESMDVIPRELVGSLAAVTMDPSAEMAGLNQTIRSHVVPQGSLVDIVPGVTNASASGQTIGYADLTISKAKTYQILWSGEEQLLLKDQYQKVLADQFRQAFRTLGNAMEADVVNGIALGASRATGTAGTTPFQVATSMGDFANAIKQLDDNGAPQTDRSIILGTTAAASIRANQTILLKANESGSTDLLRTGALGTVEGFAMRTSGQIKTGQGQNGVAVGTASGYVLNGAHAVGQTSITVGTGTGTILVGDVVTIDGFKYIATSSIAAPGTFTIAAPGLQVAGVSSDVVADNATSIKNCFLQKAGFLLATRVPAMPAGGDSGTDMTIVTDPVSGLSFQVVMYRQYRQIVIDVAIAWGVKVLRPEYCGVLLG</sequence>
<dbReference type="AlphaFoldDB" id="A0A4R5VWU3"/>
<gene>
    <name evidence="1" type="ORF">E2I14_15210</name>
</gene>
<dbReference type="OrthoDB" id="3078155at2"/>
<comment type="caution">
    <text evidence="1">The sequence shown here is derived from an EMBL/GenBank/DDBJ whole genome shotgun (WGS) entry which is preliminary data.</text>
</comment>
<accession>A0A4R5VWU3</accession>
<dbReference type="RefSeq" id="WP_133330052.1">
    <property type="nucleotide sequence ID" value="NZ_SMYL01000009.1"/>
</dbReference>
<reference evidence="1 2" key="1">
    <citation type="submission" date="2019-03" db="EMBL/GenBank/DDBJ databases">
        <title>Sapientia aquatica gen. nov., sp. nov., isolated from a crater lake.</title>
        <authorList>
            <person name="Felfoldi T."/>
            <person name="Szabo A."/>
            <person name="Toth E."/>
            <person name="Schumann P."/>
            <person name="Keki Z."/>
            <person name="Marialigeti K."/>
            <person name="Mathe I."/>
        </authorList>
    </citation>
    <scope>NUCLEOTIDE SEQUENCE [LARGE SCALE GENOMIC DNA]</scope>
    <source>
        <strain evidence="1 2">SA-152</strain>
    </source>
</reference>
<evidence type="ECO:0000313" key="2">
    <source>
        <dbReference type="Proteomes" id="UP000294829"/>
    </source>
</evidence>
<proteinExistence type="predicted"/>
<keyword evidence="2" id="KW-1185">Reference proteome</keyword>
<name>A0A4R5VWU3_9BURK</name>